<protein>
    <submittedName>
        <fullName evidence="2">Hypothetical glycosyl transferase</fullName>
    </submittedName>
</protein>
<feature type="domain" description="Glycosyl transferase family 1" evidence="1">
    <location>
        <begin position="232"/>
        <end position="375"/>
    </location>
</feature>
<evidence type="ECO:0000313" key="3">
    <source>
        <dbReference type="Proteomes" id="UP000182660"/>
    </source>
</evidence>
<comment type="caution">
    <text evidence="2">The sequence shown here is derived from an EMBL/GenBank/DDBJ whole genome shotgun (WGS) entry which is preliminary data.</text>
</comment>
<dbReference type="Gene3D" id="3.40.50.2000">
    <property type="entry name" value="Glycogen Phosphorylase B"/>
    <property type="match status" value="2"/>
</dbReference>
<dbReference type="PANTHER" id="PTHR12526:SF630">
    <property type="entry name" value="GLYCOSYLTRANSFERASE"/>
    <property type="match status" value="1"/>
</dbReference>
<accession>A0ABY1HDE3</accession>
<proteinExistence type="predicted"/>
<keyword evidence="2" id="KW-0808">Transferase</keyword>
<dbReference type="PANTHER" id="PTHR12526">
    <property type="entry name" value="GLYCOSYLTRANSFERASE"/>
    <property type="match status" value="1"/>
</dbReference>
<gene>
    <name evidence="2" type="ORF">MT2528_1863</name>
</gene>
<dbReference type="EMBL" id="FPLJ01000047">
    <property type="protein sequence ID" value="SGY90110.1"/>
    <property type="molecule type" value="Genomic_DNA"/>
</dbReference>
<evidence type="ECO:0000313" key="2">
    <source>
        <dbReference type="EMBL" id="SGY90110.1"/>
    </source>
</evidence>
<dbReference type="SUPFAM" id="SSF53756">
    <property type="entry name" value="UDP-Glycosyltransferase/glycogen phosphorylase"/>
    <property type="match status" value="1"/>
</dbReference>
<organism evidence="2 3">
    <name type="scientific">Moritella viscosa</name>
    <dbReference type="NCBI Taxonomy" id="80854"/>
    <lineage>
        <taxon>Bacteria</taxon>
        <taxon>Pseudomonadati</taxon>
        <taxon>Pseudomonadota</taxon>
        <taxon>Gammaproteobacteria</taxon>
        <taxon>Alteromonadales</taxon>
        <taxon>Moritellaceae</taxon>
        <taxon>Moritella</taxon>
    </lineage>
</organism>
<dbReference type="GO" id="GO:0016740">
    <property type="term" value="F:transferase activity"/>
    <property type="evidence" value="ECO:0007669"/>
    <property type="project" value="UniProtKB-KW"/>
</dbReference>
<evidence type="ECO:0000259" key="1">
    <source>
        <dbReference type="Pfam" id="PF00534"/>
    </source>
</evidence>
<dbReference type="Proteomes" id="UP000182660">
    <property type="component" value="Unassembled WGS sequence"/>
</dbReference>
<reference evidence="2 3" key="1">
    <citation type="submission" date="2016-11" db="EMBL/GenBank/DDBJ databases">
        <authorList>
            <person name="Klemetsen T."/>
        </authorList>
    </citation>
    <scope>NUCLEOTIDE SEQUENCE [LARGE SCALE GENOMIC DNA]</scope>
    <source>
        <strain evidence="2">MT 2528</strain>
    </source>
</reference>
<sequence length="401" mass="45774">MRVGILNKARELKMKKILFIVHNLKFGGIQKITLELARNHIKMGNEVHILCLEKGQSLPIDFECDIHTLDLSKLMIRNPVIAAYYVLYKSILRHLLPRSEFYFSTIIYKKLVSDKIHQIESDGRKLDAIFIRGARSVQRMWWYKKDNAVFSLHLPFSLSTTTTGLIGKYNNWLTSKLFHDKIFFSVSEYIRHSVEQSLKIQNVTPKKHLSIHNPCDIGRVRHLSSQDINIYDGDFILGVGRLTNQKRFDLLIKAFHRINPADCKLIILGEGNQRRELEKLINELDLAEKVIMPGFVDNPYVWYKKAKLFVLSSDCEGFGNAIVEALACGTPVVSTNCGPVNEILTGELKKGLVSKGDFIALANVMAEYLKNPIVPSDKNVERFSFGTIIKQQLDLLNDSDI</sequence>
<keyword evidence="3" id="KW-1185">Reference proteome</keyword>
<dbReference type="InterPro" id="IPR001296">
    <property type="entry name" value="Glyco_trans_1"/>
</dbReference>
<dbReference type="CDD" id="cd03811">
    <property type="entry name" value="GT4_GT28_WabH-like"/>
    <property type="match status" value="1"/>
</dbReference>
<name>A0ABY1HDE3_9GAMM</name>
<dbReference type="Pfam" id="PF00534">
    <property type="entry name" value="Glycos_transf_1"/>
    <property type="match status" value="1"/>
</dbReference>